<dbReference type="Proteomes" id="UP000673691">
    <property type="component" value="Unassembled WGS sequence"/>
</dbReference>
<feature type="compositionally biased region" description="Low complexity" evidence="1">
    <location>
        <begin position="44"/>
        <end position="56"/>
    </location>
</feature>
<dbReference type="OrthoDB" id="6252103at2759"/>
<dbReference type="EMBL" id="JAEFCI010011616">
    <property type="protein sequence ID" value="KAG5456514.1"/>
    <property type="molecule type" value="Genomic_DNA"/>
</dbReference>
<feature type="compositionally biased region" description="Low complexity" evidence="1">
    <location>
        <begin position="63"/>
        <end position="77"/>
    </location>
</feature>
<feature type="region of interest" description="Disordered" evidence="1">
    <location>
        <begin position="17"/>
        <end position="77"/>
    </location>
</feature>
<dbReference type="AlphaFoldDB" id="A0A8H7ZNS5"/>
<sequence length="119" mass="12153">MGKLSVVKKAQLAGKVTSITFDTQPKGGTEGAAGEHKPDHPEHAAPAAGSEAAPAAARKHGHAGAAAAAAQPASSAPKKVVIYAGTGNSNIYKIDMETFVPEMLSTCHYSQVNDICFPL</sequence>
<comment type="caution">
    <text evidence="2">The sequence shown here is derived from an EMBL/GenBank/DDBJ whole genome shotgun (WGS) entry which is preliminary data.</text>
</comment>
<evidence type="ECO:0000313" key="2">
    <source>
        <dbReference type="EMBL" id="KAG5456514.1"/>
    </source>
</evidence>
<evidence type="ECO:0000256" key="1">
    <source>
        <dbReference type="SAM" id="MobiDB-lite"/>
    </source>
</evidence>
<protein>
    <submittedName>
        <fullName evidence="2">Uncharacterized protein</fullName>
    </submittedName>
</protein>
<organism evidence="2 3">
    <name type="scientific">Olpidium bornovanus</name>
    <dbReference type="NCBI Taxonomy" id="278681"/>
    <lineage>
        <taxon>Eukaryota</taxon>
        <taxon>Fungi</taxon>
        <taxon>Fungi incertae sedis</taxon>
        <taxon>Olpidiomycota</taxon>
        <taxon>Olpidiomycotina</taxon>
        <taxon>Olpidiomycetes</taxon>
        <taxon>Olpidiales</taxon>
        <taxon>Olpidiaceae</taxon>
        <taxon>Olpidium</taxon>
    </lineage>
</organism>
<gene>
    <name evidence="2" type="ORF">BJ554DRAFT_3726</name>
</gene>
<reference evidence="2 3" key="1">
    <citation type="journal article" name="Sci. Rep.">
        <title>Genome-scale phylogenetic analyses confirm Olpidium as the closest living zoosporic fungus to the non-flagellated, terrestrial fungi.</title>
        <authorList>
            <person name="Chang Y."/>
            <person name="Rochon D."/>
            <person name="Sekimoto S."/>
            <person name="Wang Y."/>
            <person name="Chovatia M."/>
            <person name="Sandor L."/>
            <person name="Salamov A."/>
            <person name="Grigoriev I.V."/>
            <person name="Stajich J.E."/>
            <person name="Spatafora J.W."/>
        </authorList>
    </citation>
    <scope>NUCLEOTIDE SEQUENCE [LARGE SCALE GENOMIC DNA]</scope>
    <source>
        <strain evidence="2">S191</strain>
    </source>
</reference>
<feature type="compositionally biased region" description="Basic and acidic residues" evidence="1">
    <location>
        <begin position="33"/>
        <end position="43"/>
    </location>
</feature>
<accession>A0A8H7ZNS5</accession>
<evidence type="ECO:0000313" key="3">
    <source>
        <dbReference type="Proteomes" id="UP000673691"/>
    </source>
</evidence>
<keyword evidence="3" id="KW-1185">Reference proteome</keyword>
<name>A0A8H7ZNS5_9FUNG</name>
<proteinExistence type="predicted"/>